<protein>
    <submittedName>
        <fullName evidence="1">Putative secreted protein</fullName>
    </submittedName>
</protein>
<proteinExistence type="predicted"/>
<sequence length="102" mass="11486">MLRGTWHSAGTAASVVLRLVRPLSSAHTPRVSEKRGPYAQLEDFDLSMFERLLGTSAVLTDPNDVEPYNEDWLRTCKGLLLPPFARSRLVCCHRLSLSNHPR</sequence>
<name>A0A6B0UIH3_IXORI</name>
<dbReference type="AlphaFoldDB" id="A0A6B0UIH3"/>
<dbReference type="Gene3D" id="3.30.43.10">
    <property type="entry name" value="Uridine Diphospho-n-acetylenolpyruvylglucosamine Reductase, domain 2"/>
    <property type="match status" value="1"/>
</dbReference>
<organism evidence="1">
    <name type="scientific">Ixodes ricinus</name>
    <name type="common">Common tick</name>
    <name type="synonym">Acarus ricinus</name>
    <dbReference type="NCBI Taxonomy" id="34613"/>
    <lineage>
        <taxon>Eukaryota</taxon>
        <taxon>Metazoa</taxon>
        <taxon>Ecdysozoa</taxon>
        <taxon>Arthropoda</taxon>
        <taxon>Chelicerata</taxon>
        <taxon>Arachnida</taxon>
        <taxon>Acari</taxon>
        <taxon>Parasitiformes</taxon>
        <taxon>Ixodida</taxon>
        <taxon>Ixodoidea</taxon>
        <taxon>Ixodidae</taxon>
        <taxon>Ixodinae</taxon>
        <taxon>Ixodes</taxon>
    </lineage>
</organism>
<evidence type="ECO:0000313" key="1">
    <source>
        <dbReference type="EMBL" id="MXU88593.1"/>
    </source>
</evidence>
<reference evidence="1" key="1">
    <citation type="submission" date="2019-12" db="EMBL/GenBank/DDBJ databases">
        <title>An insight into the sialome of adult female Ixodes ricinus ticks feeding for 6 days.</title>
        <authorList>
            <person name="Perner J."/>
            <person name="Ribeiro J.M.C."/>
        </authorList>
    </citation>
    <scope>NUCLEOTIDE SEQUENCE</scope>
    <source>
        <strain evidence="1">Semi-engorged</strain>
        <tissue evidence="1">Salivary glands</tissue>
    </source>
</reference>
<dbReference type="EMBL" id="GIFC01006510">
    <property type="protein sequence ID" value="MXU88593.1"/>
    <property type="molecule type" value="Transcribed_RNA"/>
</dbReference>
<dbReference type="InterPro" id="IPR016167">
    <property type="entry name" value="FAD-bd_PCMH_sub1"/>
</dbReference>
<accession>A0A6B0UIH3</accession>